<dbReference type="EMBL" id="JBHUMM010000005">
    <property type="protein sequence ID" value="MFD2670710.1"/>
    <property type="molecule type" value="Genomic_DNA"/>
</dbReference>
<organism evidence="5 6">
    <name type="scientific">Marinicrinis sediminis</name>
    <dbReference type="NCBI Taxonomy" id="1652465"/>
    <lineage>
        <taxon>Bacteria</taxon>
        <taxon>Bacillati</taxon>
        <taxon>Bacillota</taxon>
        <taxon>Bacilli</taxon>
        <taxon>Bacillales</taxon>
        <taxon>Paenibacillaceae</taxon>
    </lineage>
</organism>
<proteinExistence type="inferred from homology"/>
<evidence type="ECO:0000256" key="3">
    <source>
        <dbReference type="ARBA" id="ARBA00023163"/>
    </source>
</evidence>
<dbReference type="SUPFAM" id="SSF46785">
    <property type="entry name" value="Winged helix' DNA-binding domain"/>
    <property type="match status" value="1"/>
</dbReference>
<dbReference type="PIRSF" id="PIRSF006707">
    <property type="entry name" value="MJ1563"/>
    <property type="match status" value="1"/>
</dbReference>
<dbReference type="InterPro" id="IPR036390">
    <property type="entry name" value="WH_DNA-bd_sf"/>
</dbReference>
<comment type="similarity">
    <text evidence="4">Belongs to the GbsR family.</text>
</comment>
<keyword evidence="3 4" id="KW-0804">Transcription</keyword>
<accession>A0ABW5R7Z9</accession>
<evidence type="ECO:0000313" key="6">
    <source>
        <dbReference type="Proteomes" id="UP001597497"/>
    </source>
</evidence>
<sequence length="186" mass="21875">MNEPIELSEEQQNKLEAARRRVIETVGKNMELYGVTLSVGYLYGEMFFKDHAVTLDEMGKIMGMSKTSMSTGMRTLMDLKMVNKVWEKGTRKDLYEVEWDWYQTFVDFFNVKWRKLAETNMHAVKRSIREVEAILAAEETPEEAIPHLQKDLLKMKEAVQYYRWLGKLIDTFEDGSIFEMIPKDEP</sequence>
<evidence type="ECO:0000313" key="5">
    <source>
        <dbReference type="EMBL" id="MFD2670710.1"/>
    </source>
</evidence>
<comment type="caution">
    <text evidence="5">The sequence shown here is derived from an EMBL/GenBank/DDBJ whole genome shotgun (WGS) entry which is preliminary data.</text>
</comment>
<dbReference type="PANTHER" id="PTHR38465">
    <property type="entry name" value="HTH-TYPE TRANSCRIPTIONAL REGULATOR MJ1563-RELATED"/>
    <property type="match status" value="1"/>
</dbReference>
<keyword evidence="1 4" id="KW-0805">Transcription regulation</keyword>
<gene>
    <name evidence="5" type="ORF">ACFSUC_03685</name>
</gene>
<evidence type="ECO:0000256" key="1">
    <source>
        <dbReference type="ARBA" id="ARBA00023015"/>
    </source>
</evidence>
<reference evidence="6" key="1">
    <citation type="journal article" date="2019" name="Int. J. Syst. Evol. Microbiol.">
        <title>The Global Catalogue of Microorganisms (GCM) 10K type strain sequencing project: providing services to taxonomists for standard genome sequencing and annotation.</title>
        <authorList>
            <consortium name="The Broad Institute Genomics Platform"/>
            <consortium name="The Broad Institute Genome Sequencing Center for Infectious Disease"/>
            <person name="Wu L."/>
            <person name="Ma J."/>
        </authorList>
    </citation>
    <scope>NUCLEOTIDE SEQUENCE [LARGE SCALE GENOMIC DNA]</scope>
    <source>
        <strain evidence="6">KCTC 33676</strain>
    </source>
</reference>
<dbReference type="Gene3D" id="1.10.10.10">
    <property type="entry name" value="Winged helix-like DNA-binding domain superfamily/Winged helix DNA-binding domain"/>
    <property type="match status" value="1"/>
</dbReference>
<evidence type="ECO:0000256" key="4">
    <source>
        <dbReference type="PIRNR" id="PIRNR006707"/>
    </source>
</evidence>
<dbReference type="RefSeq" id="WP_379928134.1">
    <property type="nucleotide sequence ID" value="NZ_JBHUMM010000005.1"/>
</dbReference>
<keyword evidence="6" id="KW-1185">Reference proteome</keyword>
<dbReference type="InterPro" id="IPR052362">
    <property type="entry name" value="HTH-GbsR_regulator"/>
</dbReference>
<name>A0ABW5R7Z9_9BACL</name>
<dbReference type="InterPro" id="IPR026282">
    <property type="entry name" value="MJ1563"/>
</dbReference>
<dbReference type="Proteomes" id="UP001597497">
    <property type="component" value="Unassembled WGS sequence"/>
</dbReference>
<evidence type="ECO:0000256" key="2">
    <source>
        <dbReference type="ARBA" id="ARBA00023125"/>
    </source>
</evidence>
<protein>
    <recommendedName>
        <fullName evidence="4">HTH-type transcriptional regulator</fullName>
    </recommendedName>
</protein>
<dbReference type="PANTHER" id="PTHR38465:SF1">
    <property type="entry name" value="HTH-TYPE TRANSCRIPTIONAL REGULATOR MJ1563-RELATED"/>
    <property type="match status" value="1"/>
</dbReference>
<keyword evidence="2 4" id="KW-0238">DNA-binding</keyword>
<dbReference type="InterPro" id="IPR036388">
    <property type="entry name" value="WH-like_DNA-bd_sf"/>
</dbReference>